<organism evidence="2 3">
    <name type="scientific">Batrachochytrium salamandrivorans</name>
    <dbReference type="NCBI Taxonomy" id="1357716"/>
    <lineage>
        <taxon>Eukaryota</taxon>
        <taxon>Fungi</taxon>
        <taxon>Fungi incertae sedis</taxon>
        <taxon>Chytridiomycota</taxon>
        <taxon>Chytridiomycota incertae sedis</taxon>
        <taxon>Chytridiomycetes</taxon>
        <taxon>Rhizophydiales</taxon>
        <taxon>Rhizophydiales incertae sedis</taxon>
        <taxon>Batrachochytrium</taxon>
    </lineage>
</organism>
<evidence type="ECO:0000313" key="2">
    <source>
        <dbReference type="EMBL" id="KAH6599014.1"/>
    </source>
</evidence>
<feature type="signal peptide" evidence="1">
    <location>
        <begin position="1"/>
        <end position="18"/>
    </location>
</feature>
<name>A0ABQ8FK67_9FUNG</name>
<gene>
    <name evidence="2" type="ORF">BASA50_003301</name>
</gene>
<evidence type="ECO:0000313" key="3">
    <source>
        <dbReference type="Proteomes" id="UP001648503"/>
    </source>
</evidence>
<evidence type="ECO:0000256" key="1">
    <source>
        <dbReference type="SAM" id="SignalP"/>
    </source>
</evidence>
<accession>A0ABQ8FK67</accession>
<dbReference type="EMBL" id="JAFCIX010000081">
    <property type="protein sequence ID" value="KAH6599014.1"/>
    <property type="molecule type" value="Genomic_DNA"/>
</dbReference>
<keyword evidence="3" id="KW-1185">Reference proteome</keyword>
<proteinExistence type="predicted"/>
<protein>
    <submittedName>
        <fullName evidence="2">Uncharacterized protein</fullName>
    </submittedName>
</protein>
<feature type="chain" id="PRO_5047520237" evidence="1">
    <location>
        <begin position="19"/>
        <end position="201"/>
    </location>
</feature>
<sequence length="201" mass="21629">MQFLYLFSFAVVASTAAALPQPARPSEKYSNNADTNLASILEARCYQPVESSEENSGSDSPLRERIEAGSRKLAADINHVGDGLARLPKYADKIGDAIGVRAGGLMISLKAAVDAISSIIKKTGDVIQDAEKIGKSFADAFNTYKKYFDILKPQLEKFDAGKATSGCLKWRSRSGPVVGWTGTVEHESMGTRHDNRALGST</sequence>
<comment type="caution">
    <text evidence="2">The sequence shown here is derived from an EMBL/GenBank/DDBJ whole genome shotgun (WGS) entry which is preliminary data.</text>
</comment>
<reference evidence="2 3" key="1">
    <citation type="submission" date="2021-02" db="EMBL/GenBank/DDBJ databases">
        <title>Variation within the Batrachochytrium salamandrivorans European outbreak.</title>
        <authorList>
            <person name="Kelly M."/>
            <person name="Pasmans F."/>
            <person name="Shea T.P."/>
            <person name="Munoz J.F."/>
            <person name="Carranza S."/>
            <person name="Cuomo C.A."/>
            <person name="Martel A."/>
        </authorList>
    </citation>
    <scope>NUCLEOTIDE SEQUENCE [LARGE SCALE GENOMIC DNA]</scope>
    <source>
        <strain evidence="2 3">AMFP18/2</strain>
    </source>
</reference>
<feature type="non-terminal residue" evidence="2">
    <location>
        <position position="201"/>
    </location>
</feature>
<keyword evidence="1" id="KW-0732">Signal</keyword>
<dbReference type="Proteomes" id="UP001648503">
    <property type="component" value="Unassembled WGS sequence"/>
</dbReference>